<feature type="region of interest" description="Disordered" evidence="6">
    <location>
        <begin position="307"/>
        <end position="327"/>
    </location>
</feature>
<dbReference type="AlphaFoldDB" id="A0A1N6S8Q6"/>
<name>A0A1N6S8Q6_9RHOB</name>
<keyword evidence="4" id="KW-0010">Activator</keyword>
<evidence type="ECO:0000256" key="5">
    <source>
        <dbReference type="ARBA" id="ARBA00023163"/>
    </source>
</evidence>
<reference evidence="8 9" key="1">
    <citation type="submission" date="2017-01" db="EMBL/GenBank/DDBJ databases">
        <authorList>
            <person name="Varghese N."/>
            <person name="Submissions S."/>
        </authorList>
    </citation>
    <scope>NUCLEOTIDE SEQUENCE [LARGE SCALE GENOMIC DNA]</scope>
    <source>
        <strain evidence="8 9">ATCC 700171</strain>
    </source>
</reference>
<evidence type="ECO:0000313" key="8">
    <source>
        <dbReference type="EMBL" id="SIQ37461.1"/>
    </source>
</evidence>
<dbReference type="GO" id="GO:0003677">
    <property type="term" value="F:DNA binding"/>
    <property type="evidence" value="ECO:0007669"/>
    <property type="project" value="UniProtKB-KW"/>
</dbReference>
<dbReference type="InterPro" id="IPR000847">
    <property type="entry name" value="LysR_HTH_N"/>
</dbReference>
<comment type="similarity">
    <text evidence="1">Belongs to the LysR transcriptional regulatory family.</text>
</comment>
<keyword evidence="2" id="KW-0805">Transcription regulation</keyword>
<evidence type="ECO:0000256" key="2">
    <source>
        <dbReference type="ARBA" id="ARBA00023015"/>
    </source>
</evidence>
<proteinExistence type="inferred from homology"/>
<organism evidence="8 9">
    <name type="scientific">Paracoccus thiocyanatus</name>
    <dbReference type="NCBI Taxonomy" id="34006"/>
    <lineage>
        <taxon>Bacteria</taxon>
        <taxon>Pseudomonadati</taxon>
        <taxon>Pseudomonadota</taxon>
        <taxon>Alphaproteobacteria</taxon>
        <taxon>Rhodobacterales</taxon>
        <taxon>Paracoccaceae</taxon>
        <taxon>Paracoccus</taxon>
    </lineage>
</organism>
<dbReference type="PROSITE" id="PS50931">
    <property type="entry name" value="HTH_LYSR"/>
    <property type="match status" value="1"/>
</dbReference>
<dbReference type="PRINTS" id="PR00039">
    <property type="entry name" value="HTHLYSR"/>
</dbReference>
<feature type="compositionally biased region" description="Pro residues" evidence="6">
    <location>
        <begin position="307"/>
        <end position="316"/>
    </location>
</feature>
<dbReference type="PANTHER" id="PTHR30346:SF26">
    <property type="entry name" value="HYDROGEN PEROXIDE-INDUCIBLE GENES ACTIVATOR"/>
    <property type="match status" value="1"/>
</dbReference>
<dbReference type="GO" id="GO:0003700">
    <property type="term" value="F:DNA-binding transcription factor activity"/>
    <property type="evidence" value="ECO:0007669"/>
    <property type="project" value="InterPro"/>
</dbReference>
<dbReference type="OrthoDB" id="9815174at2"/>
<dbReference type="SUPFAM" id="SSF46785">
    <property type="entry name" value="Winged helix' DNA-binding domain"/>
    <property type="match status" value="1"/>
</dbReference>
<evidence type="ECO:0000256" key="3">
    <source>
        <dbReference type="ARBA" id="ARBA00023125"/>
    </source>
</evidence>
<keyword evidence="3" id="KW-0238">DNA-binding</keyword>
<evidence type="ECO:0000256" key="6">
    <source>
        <dbReference type="SAM" id="MobiDB-lite"/>
    </source>
</evidence>
<feature type="domain" description="HTH lysR-type" evidence="7">
    <location>
        <begin position="3"/>
        <end position="62"/>
    </location>
</feature>
<dbReference type="InterPro" id="IPR036388">
    <property type="entry name" value="WH-like_DNA-bd_sf"/>
</dbReference>
<dbReference type="SUPFAM" id="SSF53850">
    <property type="entry name" value="Periplasmic binding protein-like II"/>
    <property type="match status" value="1"/>
</dbReference>
<protein>
    <submittedName>
        <fullName evidence="8">LysR family transcriptional regulator, hydrogen peroxide-inducible genes activator</fullName>
    </submittedName>
</protein>
<dbReference type="GO" id="GO:0032993">
    <property type="term" value="C:protein-DNA complex"/>
    <property type="evidence" value="ECO:0007669"/>
    <property type="project" value="TreeGrafter"/>
</dbReference>
<dbReference type="Gene3D" id="1.10.10.10">
    <property type="entry name" value="Winged helix-like DNA-binding domain superfamily/Winged helix DNA-binding domain"/>
    <property type="match status" value="1"/>
</dbReference>
<dbReference type="EMBL" id="FTMK01000007">
    <property type="protein sequence ID" value="SIQ37461.1"/>
    <property type="molecule type" value="Genomic_DNA"/>
</dbReference>
<keyword evidence="5" id="KW-0804">Transcription</keyword>
<dbReference type="InterPro" id="IPR036390">
    <property type="entry name" value="WH_DNA-bd_sf"/>
</dbReference>
<gene>
    <name evidence="8" type="ORF">SAMN05421641_1079</name>
</gene>
<dbReference type="FunFam" id="1.10.10.10:FF:000001">
    <property type="entry name" value="LysR family transcriptional regulator"/>
    <property type="match status" value="1"/>
</dbReference>
<evidence type="ECO:0000256" key="4">
    <source>
        <dbReference type="ARBA" id="ARBA00023159"/>
    </source>
</evidence>
<dbReference type="RefSeq" id="WP_149765198.1">
    <property type="nucleotide sequence ID" value="NZ_FTMK01000007.1"/>
</dbReference>
<sequence length="327" mass="34969">MNFTLRQITYFLAVARLGHFGRAAETVHVSQPGLSSQIAQLEARLGGALFERGAGTGPVRLTALGERLLPVAQELLDTAKRLDALARAGRGPLSGRLRLAIIPTVAPYLIPHLVPALRAQHPALDLELHEIATDEVVSGVLSHRFDAGIMALPVGEPGIEAEPVLRDAFLVALSGEDDTTFLSGPARPESIESERLLLLADGHCLRDQALEVCSMRSPRRKLNLEAASMATLMRMVATGMGMTLIPRLALADENRDGRLRIVPFTEPAPSRDLAVVWRRNAEAGADARALGAVVRMLAPALGVTAIPAPPDAPLEPPARRRISAARS</sequence>
<dbReference type="InterPro" id="IPR005119">
    <property type="entry name" value="LysR_subst-bd"/>
</dbReference>
<evidence type="ECO:0000313" key="9">
    <source>
        <dbReference type="Proteomes" id="UP000323956"/>
    </source>
</evidence>
<evidence type="ECO:0000256" key="1">
    <source>
        <dbReference type="ARBA" id="ARBA00009437"/>
    </source>
</evidence>
<dbReference type="Gene3D" id="3.40.190.10">
    <property type="entry name" value="Periplasmic binding protein-like II"/>
    <property type="match status" value="2"/>
</dbReference>
<accession>A0A1N6S8Q6</accession>
<evidence type="ECO:0000259" key="7">
    <source>
        <dbReference type="PROSITE" id="PS50931"/>
    </source>
</evidence>
<dbReference type="PANTHER" id="PTHR30346">
    <property type="entry name" value="TRANSCRIPTIONAL DUAL REGULATOR HCAR-RELATED"/>
    <property type="match status" value="1"/>
</dbReference>
<dbReference type="Pfam" id="PF03466">
    <property type="entry name" value="LysR_substrate"/>
    <property type="match status" value="1"/>
</dbReference>
<dbReference type="Pfam" id="PF00126">
    <property type="entry name" value="HTH_1"/>
    <property type="match status" value="1"/>
</dbReference>
<dbReference type="CDD" id="cd08411">
    <property type="entry name" value="PBP2_OxyR"/>
    <property type="match status" value="1"/>
</dbReference>
<dbReference type="Proteomes" id="UP000323956">
    <property type="component" value="Unassembled WGS sequence"/>
</dbReference>